<dbReference type="AlphaFoldDB" id="A0A4P2R565"/>
<dbReference type="EMBL" id="CP012672">
    <property type="protein sequence ID" value="AUX38244.1"/>
    <property type="molecule type" value="Genomic_DNA"/>
</dbReference>
<reference evidence="1 2" key="1">
    <citation type="submission" date="2015-09" db="EMBL/GenBank/DDBJ databases">
        <title>Sorangium comparison.</title>
        <authorList>
            <person name="Zaburannyi N."/>
            <person name="Bunk B."/>
            <person name="Overmann J."/>
            <person name="Mueller R."/>
        </authorList>
    </citation>
    <scope>NUCLEOTIDE SEQUENCE [LARGE SCALE GENOMIC DNA]</scope>
    <source>
        <strain evidence="1 2">So ce836</strain>
    </source>
</reference>
<name>A0A4P2R565_SORCE</name>
<evidence type="ECO:0000313" key="1">
    <source>
        <dbReference type="EMBL" id="AUX38244.1"/>
    </source>
</evidence>
<dbReference type="Proteomes" id="UP000295497">
    <property type="component" value="Chromosome"/>
</dbReference>
<organism evidence="1 2">
    <name type="scientific">Sorangium cellulosum</name>
    <name type="common">Polyangium cellulosum</name>
    <dbReference type="NCBI Taxonomy" id="56"/>
    <lineage>
        <taxon>Bacteria</taxon>
        <taxon>Pseudomonadati</taxon>
        <taxon>Myxococcota</taxon>
        <taxon>Polyangia</taxon>
        <taxon>Polyangiales</taxon>
        <taxon>Polyangiaceae</taxon>
        <taxon>Sorangium</taxon>
    </lineage>
</organism>
<sequence length="167" mass="18852">MNDQSREYYALWFRLEGTDRYLLWYSDDTDGVWMNEGGKIPAWSSQERARSFASARGLPWKEEAPKCHDLDEVESFVHSGTKIDAGDALAAWNLFIDITNSAGDEEFRKADEESLALYDALFHASGTLPGDIHIDIEDAISADGLIKLRSLLRQGLSTARRCIDYID</sequence>
<gene>
    <name evidence="1" type="ORF">SOCE836_104850</name>
</gene>
<proteinExistence type="predicted"/>
<dbReference type="RefSeq" id="WP_129580725.1">
    <property type="nucleotide sequence ID" value="NZ_CP012672.1"/>
</dbReference>
<protein>
    <submittedName>
        <fullName evidence="1">Uncharacterized protein</fullName>
    </submittedName>
</protein>
<evidence type="ECO:0000313" key="2">
    <source>
        <dbReference type="Proteomes" id="UP000295497"/>
    </source>
</evidence>
<accession>A0A4P2R565</accession>